<gene>
    <name evidence="1" type="ORF">ALECFALPRED_008715</name>
</gene>
<protein>
    <submittedName>
        <fullName evidence="1">Uncharacterized protein</fullName>
    </submittedName>
</protein>
<comment type="caution">
    <text evidence="1">The sequence shown here is derived from an EMBL/GenBank/DDBJ whole genome shotgun (WGS) entry which is preliminary data.</text>
</comment>
<proteinExistence type="predicted"/>
<dbReference type="AlphaFoldDB" id="A0A8H3PHQ5"/>
<sequence length="181" mass="21028">MVLDADYWTKSSPVILQVSKVVNAEVGDLLQQETTFNIRMCWQDAIFDGFAMSYFQARGKRPDYDHITHLRFEIYPPHPERPVDIVRIWRHVQNFCSDLPQACCIPHLSIHFMENEYAGRDYNGTPQETMDANYTSDQAPSHILHILDLFKLLKNVGKVQIHLPESLIEDVSLQQLRTMVL</sequence>
<keyword evidence="2" id="KW-1185">Reference proteome</keyword>
<accession>A0A8H3PHQ5</accession>
<reference evidence="1" key="1">
    <citation type="submission" date="2021-03" db="EMBL/GenBank/DDBJ databases">
        <authorList>
            <person name="Tagirdzhanova G."/>
        </authorList>
    </citation>
    <scope>NUCLEOTIDE SEQUENCE</scope>
</reference>
<dbReference type="Proteomes" id="UP000664203">
    <property type="component" value="Unassembled WGS sequence"/>
</dbReference>
<dbReference type="EMBL" id="CAJPDR010000608">
    <property type="protein sequence ID" value="CAF9940565.1"/>
    <property type="molecule type" value="Genomic_DNA"/>
</dbReference>
<dbReference type="OrthoDB" id="5311156at2759"/>
<evidence type="ECO:0000313" key="2">
    <source>
        <dbReference type="Proteomes" id="UP000664203"/>
    </source>
</evidence>
<organism evidence="1 2">
    <name type="scientific">Alectoria fallacina</name>
    <dbReference type="NCBI Taxonomy" id="1903189"/>
    <lineage>
        <taxon>Eukaryota</taxon>
        <taxon>Fungi</taxon>
        <taxon>Dikarya</taxon>
        <taxon>Ascomycota</taxon>
        <taxon>Pezizomycotina</taxon>
        <taxon>Lecanoromycetes</taxon>
        <taxon>OSLEUM clade</taxon>
        <taxon>Lecanoromycetidae</taxon>
        <taxon>Lecanorales</taxon>
        <taxon>Lecanorineae</taxon>
        <taxon>Parmeliaceae</taxon>
        <taxon>Alectoria</taxon>
    </lineage>
</organism>
<name>A0A8H3PHQ5_9LECA</name>
<evidence type="ECO:0000313" key="1">
    <source>
        <dbReference type="EMBL" id="CAF9940565.1"/>
    </source>
</evidence>